<proteinExistence type="predicted"/>
<dbReference type="RefSeq" id="WP_038986015.1">
    <property type="nucleotide sequence ID" value="NZ_JWJO01000019.1"/>
</dbReference>
<keyword evidence="3" id="KW-1185">Reference proteome</keyword>
<dbReference type="Gene3D" id="3.90.930.1">
    <property type="match status" value="2"/>
</dbReference>
<reference evidence="2 3" key="1">
    <citation type="submission" date="2016-01" db="EMBL/GenBank/DDBJ databases">
        <title>Whole genome sequencing of Myroides marinus L41.</title>
        <authorList>
            <person name="Hong K.W."/>
        </authorList>
    </citation>
    <scope>NUCLEOTIDE SEQUENCE [LARGE SCALE GENOMIC DNA]</scope>
    <source>
        <strain evidence="2 3">L41</strain>
    </source>
</reference>
<evidence type="ECO:0000313" key="2">
    <source>
        <dbReference type="EMBL" id="KZE76602.1"/>
    </source>
</evidence>
<organism evidence="2 3">
    <name type="scientific">Myroides marinus</name>
    <dbReference type="NCBI Taxonomy" id="703342"/>
    <lineage>
        <taxon>Bacteria</taxon>
        <taxon>Pseudomonadati</taxon>
        <taxon>Bacteroidota</taxon>
        <taxon>Flavobacteriia</taxon>
        <taxon>Flavobacteriales</taxon>
        <taxon>Flavobacteriaceae</taxon>
        <taxon>Myroides</taxon>
    </lineage>
</organism>
<dbReference type="SUPFAM" id="SSF82185">
    <property type="entry name" value="Histone H3 K4-specific methyltransferase SET7/9 N-terminal domain"/>
    <property type="match status" value="1"/>
</dbReference>
<evidence type="ECO:0000256" key="1">
    <source>
        <dbReference type="SAM" id="SignalP"/>
    </source>
</evidence>
<keyword evidence="1" id="KW-0732">Signal</keyword>
<feature type="chain" id="PRO_5007865316" description="Antitoxin component YwqK of the YwqJK toxin-antitoxin module" evidence="1">
    <location>
        <begin position="19"/>
        <end position="908"/>
    </location>
</feature>
<sequence>MIKKIFSLAILFSTPMFSQVARDTIWVDSYDYISTKKDAESFKLAKPIKGNSNLQSIEVYNAKTRLIESKGNGVFQDGSATVLYQGDVKYYNKNGKVNATYTYDENNMITNSESIDPRNGKVYKCAYSDNNLYNGEAFYDWKGVYVYMLVEDGHYKEYLVINPKNDKNRVVYTFDENNILSAESYYDESGKVVHTGTYSEGQNYNGEFTLLNYDEFGILSISKYADGVSLNTTSYYKNGKVKSTSVVKGNLTSEVYFDKNGKQLGTYSSKLEDDGYSTYQNGTLYYFNAYGTDPDEIYAIYHYKDNAAIKVEDFYVAPEKNTVKMITYNSEENLTLKKEYFTPDGKLKGQLVYDADGYTPKDGTDYADNMTTTYKNGKLVERVENYSNGKVFESTKNGLSVFYDMKGKEMGRVTFRDEPMYGTEVYISGTRYTIQNDLISDVSKYEKEALTYQGSYDNKEGKSVLSSETFYQNSNITKVVEYYSNGKKASIAIYSPSSYSYSPVKSTFFDNTGKELGSYDYVTQTGTLVEFSYDKQIISNIKYSNGNAISKKGYAQNQNSGSKYYLQSDIDYNKQGKFYNEKGELISTVSYKDGAPYTGTTYDSDSYYITEATYNKGVKIGKETVKYLHSDEIVNINHYDNEGELTKVETYTNNTLESVAEYHEGLQHGTTTYYNSEGEVLSTLIYNGGVPHEGTLTTIDYSHYTTVEYKDGVITSKKISTLDDSATAPLTLVLEEIYQNETTFKRTINDTETGKTIFKYGVKDNDLDGQYQYYENGKVKYQATLKEGILTDGTIAINDLNYSSYNYYSDNSSKYTVLTNKKGNFTVKVYDENNKELFKMEAKVKKGDSSLNPLTSNKITLDNLFPSNEFNVPSYYGAYDYAVEAAATAVDAAADAAMAVPTAEAYYE</sequence>
<dbReference type="Proteomes" id="UP000076630">
    <property type="component" value="Unassembled WGS sequence"/>
</dbReference>
<comment type="caution">
    <text evidence="2">The sequence shown here is derived from an EMBL/GenBank/DDBJ whole genome shotgun (WGS) entry which is preliminary data.</text>
</comment>
<evidence type="ECO:0000313" key="3">
    <source>
        <dbReference type="Proteomes" id="UP000076630"/>
    </source>
</evidence>
<dbReference type="EMBL" id="LQNU01000076">
    <property type="protein sequence ID" value="KZE76602.1"/>
    <property type="molecule type" value="Genomic_DNA"/>
</dbReference>
<gene>
    <name evidence="2" type="ORF">AV926_15790</name>
</gene>
<dbReference type="AlphaFoldDB" id="A0A165QU25"/>
<protein>
    <recommendedName>
        <fullName evidence="4">Antitoxin component YwqK of the YwqJK toxin-antitoxin module</fullName>
    </recommendedName>
</protein>
<dbReference type="OrthoDB" id="830908at2"/>
<feature type="signal peptide" evidence="1">
    <location>
        <begin position="1"/>
        <end position="18"/>
    </location>
</feature>
<accession>A0A165QU25</accession>
<evidence type="ECO:0008006" key="4">
    <source>
        <dbReference type="Google" id="ProtNLM"/>
    </source>
</evidence>
<name>A0A165QU25_9FLAO</name>